<proteinExistence type="predicted"/>
<name>A0A4W6D989_LATCA</name>
<evidence type="ECO:0000313" key="1">
    <source>
        <dbReference type="Ensembl" id="ENSLCAP00010021426.1"/>
    </source>
</evidence>
<reference evidence="2" key="1">
    <citation type="submission" date="2015-09" db="EMBL/GenBank/DDBJ databases">
        <authorList>
            <person name="Sai Rama Sridatta P."/>
        </authorList>
    </citation>
    <scope>NUCLEOTIDE SEQUENCE [LARGE SCALE GENOMIC DNA]</scope>
</reference>
<accession>A0A4W6D989</accession>
<dbReference type="InParanoid" id="A0A4W6D989"/>
<organism evidence="1 2">
    <name type="scientific">Lates calcarifer</name>
    <name type="common">Barramundi</name>
    <name type="synonym">Holocentrus calcarifer</name>
    <dbReference type="NCBI Taxonomy" id="8187"/>
    <lineage>
        <taxon>Eukaryota</taxon>
        <taxon>Metazoa</taxon>
        <taxon>Chordata</taxon>
        <taxon>Craniata</taxon>
        <taxon>Vertebrata</taxon>
        <taxon>Euteleostomi</taxon>
        <taxon>Actinopterygii</taxon>
        <taxon>Neopterygii</taxon>
        <taxon>Teleostei</taxon>
        <taxon>Neoteleostei</taxon>
        <taxon>Acanthomorphata</taxon>
        <taxon>Carangaria</taxon>
        <taxon>Carangaria incertae sedis</taxon>
        <taxon>Centropomidae</taxon>
        <taxon>Lates</taxon>
    </lineage>
</organism>
<keyword evidence="2" id="KW-1185">Reference proteome</keyword>
<reference evidence="1" key="3">
    <citation type="submission" date="2025-09" db="UniProtKB">
        <authorList>
            <consortium name="Ensembl"/>
        </authorList>
    </citation>
    <scope>IDENTIFICATION</scope>
</reference>
<protein>
    <submittedName>
        <fullName evidence="1">Uncharacterized protein</fullName>
    </submittedName>
</protein>
<dbReference type="Proteomes" id="UP000314980">
    <property type="component" value="Unassembled WGS sequence"/>
</dbReference>
<dbReference type="Ensembl" id="ENSLCAT00010021895.1">
    <property type="protein sequence ID" value="ENSLCAP00010021426.1"/>
    <property type="gene ID" value="ENSLCAG00010010105.1"/>
</dbReference>
<dbReference type="AlphaFoldDB" id="A0A4W6D989"/>
<sequence length="85" mass="9383">MNENCTNDANNSIATCPADDGQTNFSLEFKKRSDRNRSKARVNIGAAFHHWRQLLVTIIGSSLGSCLPPHCEEVKMGEKATNKCC</sequence>
<reference evidence="1" key="2">
    <citation type="submission" date="2025-08" db="UniProtKB">
        <authorList>
            <consortium name="Ensembl"/>
        </authorList>
    </citation>
    <scope>IDENTIFICATION</scope>
</reference>
<evidence type="ECO:0000313" key="2">
    <source>
        <dbReference type="Proteomes" id="UP000314980"/>
    </source>
</evidence>